<proteinExistence type="inferred from homology"/>
<dbReference type="InterPro" id="IPR050309">
    <property type="entry name" value="Type-B_Carboxylest/Lipase"/>
</dbReference>
<dbReference type="AlphaFoldDB" id="A0A4Y7PXD6"/>
<dbReference type="EC" id="3.1.1.-" evidence="3"/>
<dbReference type="PRINTS" id="PR00878">
    <property type="entry name" value="CHOLNESTRASE"/>
</dbReference>
<accession>A0A4Y7PXD6</accession>
<dbReference type="Proteomes" id="UP000294933">
    <property type="component" value="Unassembled WGS sequence"/>
</dbReference>
<dbReference type="VEuPathDB" id="FungiDB:BD410DRAFT_829956"/>
<keyword evidence="2 3" id="KW-0378">Hydrolase</keyword>
<dbReference type="InterPro" id="IPR019819">
    <property type="entry name" value="Carboxylesterase_B_CS"/>
</dbReference>
<feature type="signal peptide" evidence="3">
    <location>
        <begin position="1"/>
        <end position="16"/>
    </location>
</feature>
<dbReference type="PANTHER" id="PTHR11559">
    <property type="entry name" value="CARBOXYLESTERASE"/>
    <property type="match status" value="1"/>
</dbReference>
<comment type="similarity">
    <text evidence="1 3">Belongs to the type-B carboxylesterase/lipase family.</text>
</comment>
<keyword evidence="6" id="KW-1185">Reference proteome</keyword>
<evidence type="ECO:0000256" key="1">
    <source>
        <dbReference type="ARBA" id="ARBA00005964"/>
    </source>
</evidence>
<dbReference type="SUPFAM" id="SSF53474">
    <property type="entry name" value="alpha/beta-Hydrolases"/>
    <property type="match status" value="1"/>
</dbReference>
<dbReference type="InterPro" id="IPR002018">
    <property type="entry name" value="CarbesteraseB"/>
</dbReference>
<dbReference type="Pfam" id="PF00135">
    <property type="entry name" value="COesterase"/>
    <property type="match status" value="1"/>
</dbReference>
<dbReference type="OrthoDB" id="408631at2759"/>
<reference evidence="5 6" key="1">
    <citation type="submission" date="2018-06" db="EMBL/GenBank/DDBJ databases">
        <title>A transcriptomic atlas of mushroom development highlights an independent origin of complex multicellularity.</title>
        <authorList>
            <consortium name="DOE Joint Genome Institute"/>
            <person name="Krizsan K."/>
            <person name="Almasi E."/>
            <person name="Merenyi Z."/>
            <person name="Sahu N."/>
            <person name="Viragh M."/>
            <person name="Koszo T."/>
            <person name="Mondo S."/>
            <person name="Kiss B."/>
            <person name="Balint B."/>
            <person name="Kues U."/>
            <person name="Barry K."/>
            <person name="Hegedus J.C."/>
            <person name="Henrissat B."/>
            <person name="Johnson J."/>
            <person name="Lipzen A."/>
            <person name="Ohm R."/>
            <person name="Nagy I."/>
            <person name="Pangilinan J."/>
            <person name="Yan J."/>
            <person name="Xiong Y."/>
            <person name="Grigoriev I.V."/>
            <person name="Hibbett D.S."/>
            <person name="Nagy L.G."/>
        </authorList>
    </citation>
    <scope>NUCLEOTIDE SEQUENCE [LARGE SCALE GENOMIC DNA]</scope>
    <source>
        <strain evidence="5 6">SZMC22713</strain>
    </source>
</reference>
<evidence type="ECO:0000259" key="4">
    <source>
        <dbReference type="Pfam" id="PF00135"/>
    </source>
</evidence>
<dbReference type="InterPro" id="IPR000997">
    <property type="entry name" value="Cholinesterase"/>
</dbReference>
<dbReference type="Gene3D" id="3.40.50.1820">
    <property type="entry name" value="alpha/beta hydrolase"/>
    <property type="match status" value="1"/>
</dbReference>
<feature type="domain" description="Carboxylesterase type B" evidence="4">
    <location>
        <begin position="22"/>
        <end position="336"/>
    </location>
</feature>
<evidence type="ECO:0000313" key="6">
    <source>
        <dbReference type="Proteomes" id="UP000294933"/>
    </source>
</evidence>
<sequence length="519" mass="55177">MKLALIFLSLASAVLCQSKSVAVLTTSGVLEGVQDNNGVRSFKGIRYGVSPTGELRWEPPVPFFSARRQNATTLGPSCVQQFAFAVAAIEQALFNNPGGPPPPESEDCLFLNVWAPGSGGKKPVVVWIHGGSLAFGTASLPAYDGTSIATNQDVIIVTINYRTNVFGFPGSPDLPIKGNNLGFLDQELALKWVQLNIANFGGDPKKVTIMGQSAGSSSVSAAVVRSVSNPPFRAAIMLSGALTSRSPAPSFTSFNALATGVNCTQAPGPKRLQCLKNVPTAAIKAYIDGPTSGSFSTVVDNSTIFDDPLERIRTKQTARVPVLLGNMQDDGDFFTLGQTNLTAFLQTFAGGAVPVAIVRALYPGLSDDSRIIAEVFKDVAFLCPAGLWSNALVGSGISSVFRYTYGAVFPDLQVFPNAGAWHGTELLELFGTYNRSTVTPAEVTLSQTWQTAFANFIKNPNADPSPEWVKYVPGNTTKTLARIAYNGNVDTNNFVELAESDSIDGPCAAVWNKLLDFRP</sequence>
<dbReference type="STRING" id="50990.A0A4Y7PXD6"/>
<dbReference type="InterPro" id="IPR019826">
    <property type="entry name" value="Carboxylesterase_B_AS"/>
</dbReference>
<dbReference type="EMBL" id="ML170191">
    <property type="protein sequence ID" value="TDL20063.1"/>
    <property type="molecule type" value="Genomic_DNA"/>
</dbReference>
<organism evidence="5 6">
    <name type="scientific">Rickenella mellea</name>
    <dbReference type="NCBI Taxonomy" id="50990"/>
    <lineage>
        <taxon>Eukaryota</taxon>
        <taxon>Fungi</taxon>
        <taxon>Dikarya</taxon>
        <taxon>Basidiomycota</taxon>
        <taxon>Agaricomycotina</taxon>
        <taxon>Agaricomycetes</taxon>
        <taxon>Hymenochaetales</taxon>
        <taxon>Rickenellaceae</taxon>
        <taxon>Rickenella</taxon>
    </lineage>
</organism>
<gene>
    <name evidence="5" type="ORF">BD410DRAFT_829956</name>
</gene>
<name>A0A4Y7PXD6_9AGAM</name>
<evidence type="ECO:0000256" key="2">
    <source>
        <dbReference type="ARBA" id="ARBA00022801"/>
    </source>
</evidence>
<protein>
    <recommendedName>
        <fullName evidence="3">Carboxylic ester hydrolase</fullName>
        <ecNumber evidence="3">3.1.1.-</ecNumber>
    </recommendedName>
</protein>
<dbReference type="InterPro" id="IPR029058">
    <property type="entry name" value="AB_hydrolase_fold"/>
</dbReference>
<keyword evidence="3" id="KW-0732">Signal</keyword>
<evidence type="ECO:0000256" key="3">
    <source>
        <dbReference type="RuleBase" id="RU361235"/>
    </source>
</evidence>
<evidence type="ECO:0000313" key="5">
    <source>
        <dbReference type="EMBL" id="TDL20063.1"/>
    </source>
</evidence>
<feature type="chain" id="PRO_5021504703" description="Carboxylic ester hydrolase" evidence="3">
    <location>
        <begin position="17"/>
        <end position="519"/>
    </location>
</feature>
<dbReference type="PROSITE" id="PS00941">
    <property type="entry name" value="CARBOXYLESTERASE_B_2"/>
    <property type="match status" value="1"/>
</dbReference>
<dbReference type="GO" id="GO:0004104">
    <property type="term" value="F:cholinesterase activity"/>
    <property type="evidence" value="ECO:0007669"/>
    <property type="project" value="InterPro"/>
</dbReference>
<dbReference type="PROSITE" id="PS00122">
    <property type="entry name" value="CARBOXYLESTERASE_B_1"/>
    <property type="match status" value="1"/>
</dbReference>